<feature type="chain" id="PRO_5002173413" evidence="4">
    <location>
        <begin position="35"/>
        <end position="857"/>
    </location>
</feature>
<dbReference type="Pfam" id="PF00251">
    <property type="entry name" value="Glyco_hydro_32N"/>
    <property type="match status" value="2"/>
</dbReference>
<evidence type="ECO:0000259" key="5">
    <source>
        <dbReference type="Pfam" id="PF00251"/>
    </source>
</evidence>
<dbReference type="GO" id="GO:0005987">
    <property type="term" value="P:sucrose catabolic process"/>
    <property type="evidence" value="ECO:0007669"/>
    <property type="project" value="TreeGrafter"/>
</dbReference>
<dbReference type="Gene3D" id="2.115.10.20">
    <property type="entry name" value="Glycosyl hydrolase domain, family 43"/>
    <property type="match status" value="2"/>
</dbReference>
<keyword evidence="2 7" id="KW-0378">Hydrolase</keyword>
<dbReference type="GO" id="GO:0004575">
    <property type="term" value="F:sucrose alpha-glucosidase activity"/>
    <property type="evidence" value="ECO:0007669"/>
    <property type="project" value="TreeGrafter"/>
</dbReference>
<feature type="domain" description="Glycosyl hydrolase family 32 N-terminal" evidence="5">
    <location>
        <begin position="56"/>
        <end position="290"/>
    </location>
</feature>
<proteinExistence type="inferred from homology"/>
<gene>
    <name evidence="7" type="ORF">Achr_18820</name>
</gene>
<dbReference type="EMBL" id="CP010415">
    <property type="protein sequence ID" value="AJE21337.1"/>
    <property type="molecule type" value="Genomic_DNA"/>
</dbReference>
<keyword evidence="3" id="KW-0326">Glycosidase</keyword>
<dbReference type="KEGG" id="acx:Achr_18820"/>
<reference evidence="7 8" key="1">
    <citation type="journal article" date="2015" name="PLoS ONE">
        <title>Azotobacter Genomes: The Genome of Azotobacter chroococcum NCIMB 8003 (ATCC 4412).</title>
        <authorList>
            <person name="Robson R.L."/>
            <person name="Jones R."/>
            <person name="Robson R.M."/>
            <person name="Schwartz A."/>
            <person name="Richardson T.H."/>
        </authorList>
    </citation>
    <scope>NUCLEOTIDE SEQUENCE [LARGE SCALE GENOMIC DNA]</scope>
    <source>
        <strain evidence="7 8">NCIMB 8003</strain>
    </source>
</reference>
<evidence type="ECO:0000259" key="6">
    <source>
        <dbReference type="Pfam" id="PF08244"/>
    </source>
</evidence>
<dbReference type="CDD" id="cd18622">
    <property type="entry name" value="GH32_Inu-like"/>
    <property type="match status" value="1"/>
</dbReference>
<dbReference type="PANTHER" id="PTHR42800">
    <property type="entry name" value="EXOINULINASE INUD (AFU_ORTHOLOGUE AFUA_5G00480)"/>
    <property type="match status" value="1"/>
</dbReference>
<evidence type="ECO:0000256" key="4">
    <source>
        <dbReference type="SAM" id="SignalP"/>
    </source>
</evidence>
<feature type="domain" description="Glycosyl hydrolase family 32 C-terminal" evidence="6">
    <location>
        <begin position="712"/>
        <end position="849"/>
    </location>
</feature>
<accession>A0A0C4WSQ5</accession>
<protein>
    <submittedName>
        <fullName evidence="7">Glycosyl hydrolase family 32 domain protein</fullName>
    </submittedName>
</protein>
<evidence type="ECO:0000256" key="3">
    <source>
        <dbReference type="ARBA" id="ARBA00023295"/>
    </source>
</evidence>
<dbReference type="AlphaFoldDB" id="A0A0C4WSQ5"/>
<dbReference type="SUPFAM" id="SSF75005">
    <property type="entry name" value="Arabinanase/levansucrase/invertase"/>
    <property type="match status" value="1"/>
</dbReference>
<dbReference type="Gene3D" id="2.60.120.560">
    <property type="entry name" value="Exo-inulinase, domain 1"/>
    <property type="match status" value="1"/>
</dbReference>
<evidence type="ECO:0000256" key="1">
    <source>
        <dbReference type="ARBA" id="ARBA00009902"/>
    </source>
</evidence>
<dbReference type="RefSeq" id="WP_052263896.1">
    <property type="nucleotide sequence ID" value="NZ_CP010415.1"/>
</dbReference>
<comment type="similarity">
    <text evidence="1">Belongs to the glycosyl hydrolase 32 family.</text>
</comment>
<feature type="signal peptide" evidence="4">
    <location>
        <begin position="1"/>
        <end position="34"/>
    </location>
</feature>
<dbReference type="SMART" id="SM00640">
    <property type="entry name" value="Glyco_32"/>
    <property type="match status" value="1"/>
</dbReference>
<feature type="domain" description="Glycosyl hydrolase family 32 N-terminal" evidence="5">
    <location>
        <begin position="619"/>
        <end position="696"/>
    </location>
</feature>
<dbReference type="HOGENOM" id="CLU_001528_3_0_6"/>
<dbReference type="InterPro" id="IPR018053">
    <property type="entry name" value="Glyco_hydro_32_AS"/>
</dbReference>
<evidence type="ECO:0000256" key="2">
    <source>
        <dbReference type="ARBA" id="ARBA00022801"/>
    </source>
</evidence>
<dbReference type="InterPro" id="IPR001362">
    <property type="entry name" value="Glyco_hydro_32"/>
</dbReference>
<sequence length="857" mass="92966">MNNDKYASRGRDALVCRRSTIRLLALAISAASLAMQDAAGASGNGTYQELYRPQFHFSPAENWMNDPNGLVYHDGEYHLFYQYNPFGDTWGHMSWGHAVSPDLMHWEHLPVAISELGDEMVFSGSVVVDKHNTSGFGSRRNPPMVAIYTSARPGSQAQSLAYSTDRGRTWSRYDGNPVLDIGSAEFRDPKVFWYAPERKWVMAVVAALEHKVKLYSSPDLKNWTHMSDFGPANATGGAWECPDLFPLPVDGDSSRIKWVLLVSLNPGSIAGGSGMQYFVGDFDGTTFRADNVLGDYMPPAGELYQGFEEATDYGEWSTTGTAFGSGPTSGTISPQGEVSGYLGGGLVNSYHEADLGTGTLTSPPFTIESPYLNFLVGGGKHPHDPAISDQAVPAGSVFADFEGSSYGSGWSATGTFAGSAPAAGTLAGQQSVSGYEGRQLVNTFIDYDNGTGTIVSPGFTVMSDYINFLVGGGAHPYPGTANNPPTAVNLVVDGEVVRTATGQDSEALNWTHWDVSELRGQTARIEIVDSNTGGWGHINADHFMFSDEPALPRSTETTVNLLIDGEVVRSTTGPNSTTLDWAAWHVRNLIGQTAQIQLRDRNTGGWGYILADHFMFADEPALSLLQRSSWVDYGKDFYAAITFNNVPDARRLAIGWMNNWNYGQLTPTSPWRGAMSIPREFALRTIDGALRLVQQPVQELDLLGEDWQTFSQQQIPSGTTTLPLQGKAFEIKADLLPGDAKRVGLKVRSGNGEETLIGYDAEADEIYVDRTRSGEDGFSTDFPGVQRAPLAARDGKIRLHVLVDWSSVEVFGDQGQTVITEQIFPSATSDGVQLFSEGGSAMLDSLQVRPLGSSWTR</sequence>
<dbReference type="InterPro" id="IPR013320">
    <property type="entry name" value="ConA-like_dom_sf"/>
</dbReference>
<evidence type="ECO:0000313" key="8">
    <source>
        <dbReference type="Proteomes" id="UP000068210"/>
    </source>
</evidence>
<keyword evidence="4" id="KW-0732">Signal</keyword>
<evidence type="ECO:0000313" key="7">
    <source>
        <dbReference type="EMBL" id="AJE21337.1"/>
    </source>
</evidence>
<dbReference type="SUPFAM" id="SSF49899">
    <property type="entry name" value="Concanavalin A-like lectins/glucanases"/>
    <property type="match status" value="1"/>
</dbReference>
<keyword evidence="8" id="KW-1185">Reference proteome</keyword>
<name>A0A0C4WSQ5_9GAMM</name>
<dbReference type="InterPro" id="IPR013189">
    <property type="entry name" value="Glyco_hydro_32_C"/>
</dbReference>
<organism evidence="7 8">
    <name type="scientific">Azotobacter chroococcum NCIMB 8003</name>
    <dbReference type="NCBI Taxonomy" id="1328314"/>
    <lineage>
        <taxon>Bacteria</taxon>
        <taxon>Pseudomonadati</taxon>
        <taxon>Pseudomonadota</taxon>
        <taxon>Gammaproteobacteria</taxon>
        <taxon>Pseudomonadales</taxon>
        <taxon>Pseudomonadaceae</taxon>
        <taxon>Azotobacter</taxon>
    </lineage>
</organism>
<dbReference type="GO" id="GO:0005737">
    <property type="term" value="C:cytoplasm"/>
    <property type="evidence" value="ECO:0007669"/>
    <property type="project" value="TreeGrafter"/>
</dbReference>
<dbReference type="InterPro" id="IPR023296">
    <property type="entry name" value="Glyco_hydro_beta-prop_sf"/>
</dbReference>
<dbReference type="STRING" id="1328314.Achr_18820"/>
<dbReference type="PANTHER" id="PTHR42800:SF1">
    <property type="entry name" value="EXOINULINASE INUD (AFU_ORTHOLOGUE AFUA_5G00480)"/>
    <property type="match status" value="1"/>
</dbReference>
<dbReference type="InterPro" id="IPR013148">
    <property type="entry name" value="Glyco_hydro_32_N"/>
</dbReference>
<dbReference type="Proteomes" id="UP000068210">
    <property type="component" value="Chromosome"/>
</dbReference>
<dbReference type="Pfam" id="PF08244">
    <property type="entry name" value="Glyco_hydro_32C"/>
    <property type="match status" value="1"/>
</dbReference>
<dbReference type="PROSITE" id="PS00609">
    <property type="entry name" value="GLYCOSYL_HYDROL_F32"/>
    <property type="match status" value="1"/>
</dbReference>